<dbReference type="InterPro" id="IPR041694">
    <property type="entry name" value="ADH_N_2"/>
</dbReference>
<evidence type="ECO:0000256" key="1">
    <source>
        <dbReference type="ARBA" id="ARBA00023002"/>
    </source>
</evidence>
<dbReference type="SUPFAM" id="SSF51735">
    <property type="entry name" value="NAD(P)-binding Rossmann-fold domains"/>
    <property type="match status" value="1"/>
</dbReference>
<dbReference type="Gene3D" id="3.90.180.10">
    <property type="entry name" value="Medium-chain alcohol dehydrogenases, catalytic domain"/>
    <property type="match status" value="1"/>
</dbReference>
<keyword evidence="1" id="KW-0560">Oxidoreductase</keyword>
<dbReference type="InterPro" id="IPR011032">
    <property type="entry name" value="GroES-like_sf"/>
</dbReference>
<evidence type="ECO:0000313" key="3">
    <source>
        <dbReference type="EMBL" id="CAB4792892.1"/>
    </source>
</evidence>
<dbReference type="InterPro" id="IPR020843">
    <property type="entry name" value="ER"/>
</dbReference>
<organism evidence="3">
    <name type="scientific">freshwater metagenome</name>
    <dbReference type="NCBI Taxonomy" id="449393"/>
    <lineage>
        <taxon>unclassified sequences</taxon>
        <taxon>metagenomes</taxon>
        <taxon>ecological metagenomes</taxon>
    </lineage>
</organism>
<dbReference type="PANTHER" id="PTHR43205">
    <property type="entry name" value="PROSTAGLANDIN REDUCTASE"/>
    <property type="match status" value="1"/>
</dbReference>
<dbReference type="Gene3D" id="3.40.50.720">
    <property type="entry name" value="NAD(P)-binding Rossmann-like Domain"/>
    <property type="match status" value="1"/>
</dbReference>
<evidence type="ECO:0000259" key="2">
    <source>
        <dbReference type="SMART" id="SM00829"/>
    </source>
</evidence>
<reference evidence="3" key="1">
    <citation type="submission" date="2020-05" db="EMBL/GenBank/DDBJ databases">
        <authorList>
            <person name="Chiriac C."/>
            <person name="Salcher M."/>
            <person name="Ghai R."/>
            <person name="Kavagutti S V."/>
        </authorList>
    </citation>
    <scope>NUCLEOTIDE SEQUENCE</scope>
</reference>
<dbReference type="PANTHER" id="PTHR43205:SF7">
    <property type="entry name" value="PROSTAGLANDIN REDUCTASE 1"/>
    <property type="match status" value="1"/>
</dbReference>
<dbReference type="GO" id="GO:0016628">
    <property type="term" value="F:oxidoreductase activity, acting on the CH-CH group of donors, NAD or NADP as acceptor"/>
    <property type="evidence" value="ECO:0007669"/>
    <property type="project" value="InterPro"/>
</dbReference>
<gene>
    <name evidence="3" type="ORF">UFOPK3001_00421</name>
</gene>
<protein>
    <submittedName>
        <fullName evidence="3">Unannotated protein</fullName>
    </submittedName>
</protein>
<name>A0A6J6X807_9ZZZZ</name>
<accession>A0A6J6X807</accession>
<dbReference type="InterPro" id="IPR013149">
    <property type="entry name" value="ADH-like_C"/>
</dbReference>
<dbReference type="Pfam" id="PF16884">
    <property type="entry name" value="ADH_N_2"/>
    <property type="match status" value="1"/>
</dbReference>
<dbReference type="SUPFAM" id="SSF50129">
    <property type="entry name" value="GroES-like"/>
    <property type="match status" value="1"/>
</dbReference>
<feature type="domain" description="Enoyl reductase (ER)" evidence="2">
    <location>
        <begin position="26"/>
        <end position="341"/>
    </location>
</feature>
<dbReference type="InterPro" id="IPR036291">
    <property type="entry name" value="NAD(P)-bd_dom_sf"/>
</dbReference>
<dbReference type="AlphaFoldDB" id="A0A6J6X807"/>
<sequence>MGVGKTAPMALPTEHRQVLIASLPDGRLRTEDFEVRSAPLPVPGDGEVLCRTVAITIGAGQRAGLQGSASYAGAPEAGRVMGGTGVAQVVSASGGRLRVGDLVWGQTGWQEYSVQQPGALTVLDPSVLAADHLGVLGLNGVTAYFGVTEVGRVQAGETFVVSAAAGSVGHVAGQVAKALGARVVGIAGSDEKAAMLVDVLGFDVGLNRKSEDFRTAFRAATPERIDVYFDNTGGDLLESALFRMNQRGRVVCCGVVSQYDTSTPGPGPRGVPGLLVNNRVRMEGFLVFDFEPRYDEARRQLSAWMSAGSLRALTTGYSGLESAPQAFVDLLAGTTSGTPIVQVWEA</sequence>
<dbReference type="EMBL" id="CAFAAJ010000018">
    <property type="protein sequence ID" value="CAB4792892.1"/>
    <property type="molecule type" value="Genomic_DNA"/>
</dbReference>
<dbReference type="SMART" id="SM00829">
    <property type="entry name" value="PKS_ER"/>
    <property type="match status" value="1"/>
</dbReference>
<dbReference type="FunFam" id="3.40.50.720:FF:000121">
    <property type="entry name" value="Prostaglandin reductase 2"/>
    <property type="match status" value="1"/>
</dbReference>
<proteinExistence type="predicted"/>
<dbReference type="InterPro" id="IPR045010">
    <property type="entry name" value="MDR_fam"/>
</dbReference>
<dbReference type="Pfam" id="PF00107">
    <property type="entry name" value="ADH_zinc_N"/>
    <property type="match status" value="1"/>
</dbReference>
<dbReference type="CDD" id="cd05288">
    <property type="entry name" value="PGDH"/>
    <property type="match status" value="1"/>
</dbReference>